<dbReference type="GO" id="GO:0005634">
    <property type="term" value="C:nucleus"/>
    <property type="evidence" value="ECO:0007669"/>
    <property type="project" value="UniProtKB-SubCell"/>
</dbReference>
<dbReference type="CDD" id="cd00167">
    <property type="entry name" value="SANT"/>
    <property type="match status" value="1"/>
</dbReference>
<dbReference type="InterPro" id="IPR009057">
    <property type="entry name" value="Homeodomain-like_sf"/>
</dbReference>
<keyword evidence="3" id="KW-0804">Transcription</keyword>
<dbReference type="InParanoid" id="B9R7V8"/>
<keyword evidence="4" id="KW-0539">Nucleus</keyword>
<gene>
    <name evidence="8" type="ORF">RCOM_1594510</name>
</gene>
<organism evidence="8 9">
    <name type="scientific">Ricinus communis</name>
    <name type="common">Castor bean</name>
    <dbReference type="NCBI Taxonomy" id="3988"/>
    <lineage>
        <taxon>Eukaryota</taxon>
        <taxon>Viridiplantae</taxon>
        <taxon>Streptophyta</taxon>
        <taxon>Embryophyta</taxon>
        <taxon>Tracheophyta</taxon>
        <taxon>Spermatophyta</taxon>
        <taxon>Magnoliopsida</taxon>
        <taxon>eudicotyledons</taxon>
        <taxon>Gunneridae</taxon>
        <taxon>Pentapetalae</taxon>
        <taxon>rosids</taxon>
        <taxon>fabids</taxon>
        <taxon>Malpighiales</taxon>
        <taxon>Euphorbiaceae</taxon>
        <taxon>Acalyphoideae</taxon>
        <taxon>Acalypheae</taxon>
        <taxon>Ricinus</taxon>
    </lineage>
</organism>
<dbReference type="Gene3D" id="1.10.10.60">
    <property type="entry name" value="Homeodomain-like"/>
    <property type="match status" value="1"/>
</dbReference>
<dbReference type="Pfam" id="PF23082">
    <property type="entry name" value="Myb_DNA-binding_2"/>
    <property type="match status" value="1"/>
</dbReference>
<dbReference type="SMART" id="SM00717">
    <property type="entry name" value="SANT"/>
    <property type="match status" value="1"/>
</dbReference>
<dbReference type="OMA" id="ADLMYIE"/>
<dbReference type="eggNOG" id="KOG0724">
    <property type="taxonomic scope" value="Eukaryota"/>
</dbReference>
<dbReference type="STRING" id="3988.B9R7V8"/>
<dbReference type="FunCoup" id="B9R7V8">
    <property type="interactions" value="2"/>
</dbReference>
<evidence type="ECO:0000313" key="8">
    <source>
        <dbReference type="EMBL" id="EEF52588.1"/>
    </source>
</evidence>
<feature type="compositionally biased region" description="Low complexity" evidence="5">
    <location>
        <begin position="1"/>
        <end position="16"/>
    </location>
</feature>
<evidence type="ECO:0000256" key="1">
    <source>
        <dbReference type="ARBA" id="ARBA00004123"/>
    </source>
</evidence>
<dbReference type="PROSITE" id="PS50090">
    <property type="entry name" value="MYB_LIKE"/>
    <property type="match status" value="1"/>
</dbReference>
<sequence length="94" mass="10502">MASSYFSSSPHGSSSSWTPKQNKLFEKALAKYDKDTPDRWQNVAKAVGGKSPDEVKRHYDRLVEDLIYIESGQAPLPNYKVTGVNGRGIGEEQR</sequence>
<feature type="domain" description="Myb-like" evidence="6">
    <location>
        <begin position="9"/>
        <end position="63"/>
    </location>
</feature>
<evidence type="ECO:0000256" key="5">
    <source>
        <dbReference type="SAM" id="MobiDB-lite"/>
    </source>
</evidence>
<dbReference type="OrthoDB" id="118550at2759"/>
<feature type="region of interest" description="Disordered" evidence="5">
    <location>
        <begin position="1"/>
        <end position="20"/>
    </location>
</feature>
<dbReference type="InterPro" id="IPR044636">
    <property type="entry name" value="RADIALIS-like"/>
</dbReference>
<evidence type="ECO:0000313" key="9">
    <source>
        <dbReference type="Proteomes" id="UP000008311"/>
    </source>
</evidence>
<dbReference type="Proteomes" id="UP000008311">
    <property type="component" value="Unassembled WGS sequence"/>
</dbReference>
<evidence type="ECO:0000259" key="6">
    <source>
        <dbReference type="PROSITE" id="PS50090"/>
    </source>
</evidence>
<evidence type="ECO:0000256" key="3">
    <source>
        <dbReference type="ARBA" id="ARBA00023163"/>
    </source>
</evidence>
<comment type="subcellular location">
    <subcellularLocation>
        <location evidence="1">Nucleus</location>
    </subcellularLocation>
</comment>
<name>B9R7V8_RICCO</name>
<keyword evidence="2" id="KW-0805">Transcription regulation</keyword>
<dbReference type="AlphaFoldDB" id="B9R7V8"/>
<evidence type="ECO:0000259" key="7">
    <source>
        <dbReference type="PROSITE" id="PS51293"/>
    </source>
</evidence>
<evidence type="ECO:0000256" key="2">
    <source>
        <dbReference type="ARBA" id="ARBA00023015"/>
    </source>
</evidence>
<dbReference type="InterPro" id="IPR017884">
    <property type="entry name" value="SANT_dom"/>
</dbReference>
<evidence type="ECO:0000256" key="4">
    <source>
        <dbReference type="ARBA" id="ARBA00023242"/>
    </source>
</evidence>
<dbReference type="FunFam" id="1.10.10.60:FF:000154">
    <property type="entry name" value="Transcription factor SRM1"/>
    <property type="match status" value="1"/>
</dbReference>
<dbReference type="EMBL" id="EQ973772">
    <property type="protein sequence ID" value="EEF52588.1"/>
    <property type="molecule type" value="Genomic_DNA"/>
</dbReference>
<dbReference type="PANTHER" id="PTHR43952">
    <property type="entry name" value="MYB FAMILY TRANSCRIPTION FACTOR-RELATED"/>
    <property type="match status" value="1"/>
</dbReference>
<reference evidence="9" key="1">
    <citation type="journal article" date="2010" name="Nat. Biotechnol.">
        <title>Draft genome sequence of the oilseed species Ricinus communis.</title>
        <authorList>
            <person name="Chan A.P."/>
            <person name="Crabtree J."/>
            <person name="Zhao Q."/>
            <person name="Lorenzi H."/>
            <person name="Orvis J."/>
            <person name="Puiu D."/>
            <person name="Melake-Berhan A."/>
            <person name="Jones K.M."/>
            <person name="Redman J."/>
            <person name="Chen G."/>
            <person name="Cahoon E.B."/>
            <person name="Gedil M."/>
            <person name="Stanke M."/>
            <person name="Haas B.J."/>
            <person name="Wortman J.R."/>
            <person name="Fraser-Liggett C.M."/>
            <person name="Ravel J."/>
            <person name="Rabinowicz P.D."/>
        </authorList>
    </citation>
    <scope>NUCLEOTIDE SEQUENCE [LARGE SCALE GENOMIC DNA]</scope>
    <source>
        <strain evidence="9">cv. Hale</strain>
    </source>
</reference>
<dbReference type="GO" id="GO:0003700">
    <property type="term" value="F:DNA-binding transcription factor activity"/>
    <property type="evidence" value="ECO:0007669"/>
    <property type="project" value="InterPro"/>
</dbReference>
<dbReference type="InterPro" id="IPR001005">
    <property type="entry name" value="SANT/Myb"/>
</dbReference>
<protein>
    <submittedName>
        <fullName evidence="8">DNA binding protein, putative</fullName>
    </submittedName>
</protein>
<dbReference type="SUPFAM" id="SSF46689">
    <property type="entry name" value="Homeodomain-like"/>
    <property type="match status" value="1"/>
</dbReference>
<feature type="domain" description="SANT" evidence="7">
    <location>
        <begin position="12"/>
        <end position="59"/>
    </location>
</feature>
<accession>B9R7V8</accession>
<proteinExistence type="predicted"/>
<dbReference type="PROSITE" id="PS51293">
    <property type="entry name" value="SANT"/>
    <property type="match status" value="1"/>
</dbReference>
<keyword evidence="9" id="KW-1185">Reference proteome</keyword>
<dbReference type="PANTHER" id="PTHR43952:SF101">
    <property type="entry name" value="BINDING PROTEIN, PUTATIVE-RELATED"/>
    <property type="match status" value="1"/>
</dbReference>